<feature type="transmembrane region" description="Helical" evidence="8">
    <location>
        <begin position="24"/>
        <end position="47"/>
    </location>
</feature>
<evidence type="ECO:0000313" key="10">
    <source>
        <dbReference type="Proteomes" id="UP000183413"/>
    </source>
</evidence>
<evidence type="ECO:0000313" key="9">
    <source>
        <dbReference type="EMBL" id="SFP09227.1"/>
    </source>
</evidence>
<keyword evidence="9" id="KW-0328">Glycosyltransferase</keyword>
<comment type="subcellular location">
    <subcellularLocation>
        <location evidence="1">Cell membrane</location>
        <topology evidence="1">Multi-pass membrane protein</topology>
    </subcellularLocation>
</comment>
<dbReference type="Pfam" id="PF09594">
    <property type="entry name" value="GT87"/>
    <property type="match status" value="1"/>
</dbReference>
<dbReference type="InParanoid" id="A0A1I5MIV5"/>
<comment type="similarity">
    <text evidence="7">Belongs to the glycosyltransferase 87 family.</text>
</comment>
<keyword evidence="3 9" id="KW-0808">Transferase</keyword>
<sequence length="439" mass="46888">MARDAGETRGEAAPAAPRRGPLDLIIVLAGVVVAVAAVTPIVVRWLGNPPDQRLVDLEVYREGGRAVLRGAPLYDFLTQPPQLLPFTYPPIAAVLAVPFTLLPWRAAQWAWTGLIYVALAIVVWYAFRDLIRRTGRWAPLTAGVLFAAMAWLDPVRDQVRFGQVGLFLLAMCLADCCARTARWPRGALVGLALAIKLVPGVFLVYFLITGRREALANAVLTAAAATLAGFALLPSDSSGFWFGALLQGGDRTGAVDGTTNQAIHGIVARILDEGPARTFVWLSFALVVACFGFAWARRATLAADAATGTDSASLLLAGVAIVGLLSVVLSPVGWIHHLVWMIAVVGALAGDGRDTRRCLFACGLWLLFLFPIPWWARALIGPDHSMVSVFAGSVLRDTFGIAALVSILALGTWLVKRLDPVTKPEDPSQQQVGMGTLSS</sequence>
<dbReference type="GO" id="GO:0016758">
    <property type="term" value="F:hexosyltransferase activity"/>
    <property type="evidence" value="ECO:0007669"/>
    <property type="project" value="InterPro"/>
</dbReference>
<evidence type="ECO:0000256" key="2">
    <source>
        <dbReference type="ARBA" id="ARBA00022475"/>
    </source>
</evidence>
<keyword evidence="5 8" id="KW-1133">Transmembrane helix</keyword>
<dbReference type="OrthoDB" id="9774600at2"/>
<dbReference type="GO" id="GO:0005886">
    <property type="term" value="C:plasma membrane"/>
    <property type="evidence" value="ECO:0007669"/>
    <property type="project" value="UniProtKB-SubCell"/>
</dbReference>
<evidence type="ECO:0000256" key="5">
    <source>
        <dbReference type="ARBA" id="ARBA00022989"/>
    </source>
</evidence>
<dbReference type="FunCoup" id="A0A1I5MIV5">
    <property type="interactions" value="7"/>
</dbReference>
<keyword evidence="2" id="KW-1003">Cell membrane</keyword>
<dbReference type="Proteomes" id="UP000183413">
    <property type="component" value="Unassembled WGS sequence"/>
</dbReference>
<dbReference type="STRING" id="1993.SAMN04489713_111303"/>
<evidence type="ECO:0000256" key="4">
    <source>
        <dbReference type="ARBA" id="ARBA00022692"/>
    </source>
</evidence>
<feature type="transmembrane region" description="Helical" evidence="8">
    <location>
        <begin position="358"/>
        <end position="378"/>
    </location>
</feature>
<feature type="transmembrane region" description="Helical" evidence="8">
    <location>
        <begin position="308"/>
        <end position="328"/>
    </location>
</feature>
<reference evidence="9 10" key="1">
    <citation type="submission" date="2016-10" db="EMBL/GenBank/DDBJ databases">
        <authorList>
            <person name="de Groot N.N."/>
        </authorList>
    </citation>
    <scope>NUCLEOTIDE SEQUENCE [LARGE SCALE GENOMIC DNA]</scope>
    <source>
        <strain evidence="9 10">DSM 43067</strain>
    </source>
</reference>
<evidence type="ECO:0000256" key="6">
    <source>
        <dbReference type="ARBA" id="ARBA00023136"/>
    </source>
</evidence>
<gene>
    <name evidence="9" type="ORF">SAMN04489713_111303</name>
</gene>
<dbReference type="EMBL" id="FOVH01000011">
    <property type="protein sequence ID" value="SFP09227.1"/>
    <property type="molecule type" value="Genomic_DNA"/>
</dbReference>
<dbReference type="InterPro" id="IPR018584">
    <property type="entry name" value="GT87"/>
</dbReference>
<accession>A0A1I5MIV5</accession>
<dbReference type="eggNOG" id="COG5650">
    <property type="taxonomic scope" value="Bacteria"/>
</dbReference>
<evidence type="ECO:0000256" key="8">
    <source>
        <dbReference type="SAM" id="Phobius"/>
    </source>
</evidence>
<keyword evidence="6 8" id="KW-0472">Membrane</keyword>
<proteinExistence type="inferred from homology"/>
<keyword evidence="10" id="KW-1185">Reference proteome</keyword>
<name>A0A1I5MIV5_9ACTN</name>
<feature type="transmembrane region" description="Helical" evidence="8">
    <location>
        <begin position="109"/>
        <end position="127"/>
    </location>
</feature>
<evidence type="ECO:0000256" key="3">
    <source>
        <dbReference type="ARBA" id="ARBA00022679"/>
    </source>
</evidence>
<dbReference type="AlphaFoldDB" id="A0A1I5MIV5"/>
<keyword evidence="4 8" id="KW-0812">Transmembrane</keyword>
<protein>
    <submittedName>
        <fullName evidence="9">Alpha-1,2-mannosyltransferase</fullName>
    </submittedName>
</protein>
<feature type="transmembrane region" description="Helical" evidence="8">
    <location>
        <begin position="279"/>
        <end position="296"/>
    </location>
</feature>
<evidence type="ECO:0000256" key="7">
    <source>
        <dbReference type="ARBA" id="ARBA00024033"/>
    </source>
</evidence>
<evidence type="ECO:0000256" key="1">
    <source>
        <dbReference type="ARBA" id="ARBA00004651"/>
    </source>
</evidence>
<organism evidence="9 10">
    <name type="scientific">Actinomadura madurae</name>
    <dbReference type="NCBI Taxonomy" id="1993"/>
    <lineage>
        <taxon>Bacteria</taxon>
        <taxon>Bacillati</taxon>
        <taxon>Actinomycetota</taxon>
        <taxon>Actinomycetes</taxon>
        <taxon>Streptosporangiales</taxon>
        <taxon>Thermomonosporaceae</taxon>
        <taxon>Actinomadura</taxon>
    </lineage>
</organism>
<feature type="transmembrane region" description="Helical" evidence="8">
    <location>
        <begin position="187"/>
        <end position="208"/>
    </location>
</feature>
<feature type="transmembrane region" description="Helical" evidence="8">
    <location>
        <begin position="398"/>
        <end position="415"/>
    </location>
</feature>